<comment type="caution">
    <text evidence="5">The sequence shown here is derived from an EMBL/GenBank/DDBJ whole genome shotgun (WGS) entry which is preliminary data.</text>
</comment>
<keyword evidence="2" id="KW-0325">Glycoprotein</keyword>
<evidence type="ECO:0000259" key="4">
    <source>
        <dbReference type="PROSITE" id="PS51485"/>
    </source>
</evidence>
<evidence type="ECO:0000313" key="6">
    <source>
        <dbReference type="Proteomes" id="UP001085076"/>
    </source>
</evidence>
<dbReference type="Pfam" id="PF02298">
    <property type="entry name" value="Cu_bind_like"/>
    <property type="match status" value="1"/>
</dbReference>
<dbReference type="GO" id="GO:0005886">
    <property type="term" value="C:plasma membrane"/>
    <property type="evidence" value="ECO:0007669"/>
    <property type="project" value="TreeGrafter"/>
</dbReference>
<reference evidence="5" key="2">
    <citation type="journal article" date="2022" name="Hortic Res">
        <title>The genome of Dioscorea zingiberensis sheds light on the biosynthesis, origin and evolution of the medicinally important diosgenin saponins.</title>
        <authorList>
            <person name="Li Y."/>
            <person name="Tan C."/>
            <person name="Li Z."/>
            <person name="Guo J."/>
            <person name="Li S."/>
            <person name="Chen X."/>
            <person name="Wang C."/>
            <person name="Dai X."/>
            <person name="Yang H."/>
            <person name="Song W."/>
            <person name="Hou L."/>
            <person name="Xu J."/>
            <person name="Tong Z."/>
            <person name="Xu A."/>
            <person name="Yuan X."/>
            <person name="Wang W."/>
            <person name="Yang Q."/>
            <person name="Chen L."/>
            <person name="Sun Z."/>
            <person name="Wang K."/>
            <person name="Pan B."/>
            <person name="Chen J."/>
            <person name="Bao Y."/>
            <person name="Liu F."/>
            <person name="Qi X."/>
            <person name="Gang D.R."/>
            <person name="Wen J."/>
            <person name="Li J."/>
        </authorList>
    </citation>
    <scope>NUCLEOTIDE SEQUENCE</scope>
    <source>
        <strain evidence="5">Dzin_1.0</strain>
    </source>
</reference>
<dbReference type="SUPFAM" id="SSF49503">
    <property type="entry name" value="Cupredoxins"/>
    <property type="match status" value="1"/>
</dbReference>
<feature type="domain" description="Phytocyanin" evidence="4">
    <location>
        <begin position="34"/>
        <end position="151"/>
    </location>
</feature>
<protein>
    <recommendedName>
        <fullName evidence="4">Phytocyanin domain-containing protein</fullName>
    </recommendedName>
</protein>
<organism evidence="5 6">
    <name type="scientific">Dioscorea zingiberensis</name>
    <dbReference type="NCBI Taxonomy" id="325984"/>
    <lineage>
        <taxon>Eukaryota</taxon>
        <taxon>Viridiplantae</taxon>
        <taxon>Streptophyta</taxon>
        <taxon>Embryophyta</taxon>
        <taxon>Tracheophyta</taxon>
        <taxon>Spermatophyta</taxon>
        <taxon>Magnoliopsida</taxon>
        <taxon>Liliopsida</taxon>
        <taxon>Dioscoreales</taxon>
        <taxon>Dioscoreaceae</taxon>
        <taxon>Dioscorea</taxon>
    </lineage>
</organism>
<evidence type="ECO:0000313" key="5">
    <source>
        <dbReference type="EMBL" id="KAJ0982305.1"/>
    </source>
</evidence>
<gene>
    <name evidence="5" type="ORF">J5N97_010560</name>
</gene>
<name>A0A9D5HMI8_9LILI</name>
<evidence type="ECO:0000256" key="3">
    <source>
        <dbReference type="SAM" id="SignalP"/>
    </source>
</evidence>
<dbReference type="InterPro" id="IPR008972">
    <property type="entry name" value="Cupredoxin"/>
</dbReference>
<keyword evidence="3" id="KW-0732">Signal</keyword>
<proteinExistence type="predicted"/>
<dbReference type="OrthoDB" id="687020at2759"/>
<dbReference type="GO" id="GO:0009055">
    <property type="term" value="F:electron transfer activity"/>
    <property type="evidence" value="ECO:0007669"/>
    <property type="project" value="InterPro"/>
</dbReference>
<feature type="chain" id="PRO_5039235636" description="Phytocyanin domain-containing protein" evidence="3">
    <location>
        <begin position="30"/>
        <end position="212"/>
    </location>
</feature>
<dbReference type="Gene3D" id="2.60.40.420">
    <property type="entry name" value="Cupredoxins - blue copper proteins"/>
    <property type="match status" value="1"/>
</dbReference>
<dbReference type="InterPro" id="IPR003245">
    <property type="entry name" value="Phytocyanin_dom"/>
</dbReference>
<feature type="signal peptide" evidence="3">
    <location>
        <begin position="1"/>
        <end position="29"/>
    </location>
</feature>
<dbReference type="PROSITE" id="PS51485">
    <property type="entry name" value="PHYTOCYANIN"/>
    <property type="match status" value="1"/>
</dbReference>
<keyword evidence="6" id="KW-1185">Reference proteome</keyword>
<dbReference type="FunFam" id="2.60.40.420:FF:000034">
    <property type="entry name" value="Cupredoxin superfamily protein"/>
    <property type="match status" value="1"/>
</dbReference>
<dbReference type="EMBL" id="JAGGNH010000002">
    <property type="protein sequence ID" value="KAJ0982305.1"/>
    <property type="molecule type" value="Genomic_DNA"/>
</dbReference>
<dbReference type="PANTHER" id="PTHR33021:SF339">
    <property type="entry name" value="OS07G0570600 PROTEIN"/>
    <property type="match status" value="1"/>
</dbReference>
<sequence length="212" mass="23084">MAGALGMEMRMVAMVLFMVLSLLAGSCDAFGIGEVYKVGDDDGWTVKPNYTYWTKAKNFKVGDIIYNTNPINASILLHVCKLVFQYDPKNHNVIEVKSLADYRKCNTSSGIVTHTSGNDSILIKTPGHRYFICGFQGHCPAGQRVDIRVLKQSSTFAPSPSAMPPANSNSLDSIFHGPPAAAPKVSGGSINEVMMLLVVLPLFHQSLVSVWF</sequence>
<evidence type="ECO:0000256" key="1">
    <source>
        <dbReference type="ARBA" id="ARBA00023157"/>
    </source>
</evidence>
<dbReference type="Proteomes" id="UP001085076">
    <property type="component" value="Miscellaneous, Linkage group lg02"/>
</dbReference>
<reference evidence="5" key="1">
    <citation type="submission" date="2021-03" db="EMBL/GenBank/DDBJ databases">
        <authorList>
            <person name="Li Z."/>
            <person name="Yang C."/>
        </authorList>
    </citation>
    <scope>NUCLEOTIDE SEQUENCE</scope>
    <source>
        <strain evidence="5">Dzin_1.0</strain>
        <tissue evidence="5">Leaf</tissue>
    </source>
</reference>
<dbReference type="PANTHER" id="PTHR33021">
    <property type="entry name" value="BLUE COPPER PROTEIN"/>
    <property type="match status" value="1"/>
</dbReference>
<dbReference type="CDD" id="cd04216">
    <property type="entry name" value="Phytocyanin"/>
    <property type="match status" value="1"/>
</dbReference>
<accession>A0A9D5HMI8</accession>
<dbReference type="AlphaFoldDB" id="A0A9D5HMI8"/>
<keyword evidence="1" id="KW-1015">Disulfide bond</keyword>
<dbReference type="InterPro" id="IPR039391">
    <property type="entry name" value="Phytocyanin-like"/>
</dbReference>
<evidence type="ECO:0000256" key="2">
    <source>
        <dbReference type="ARBA" id="ARBA00023180"/>
    </source>
</evidence>